<feature type="compositionally biased region" description="Low complexity" evidence="1">
    <location>
        <begin position="245"/>
        <end position="269"/>
    </location>
</feature>
<protein>
    <submittedName>
        <fullName evidence="4">Adhesin-like protein</fullName>
    </submittedName>
</protein>
<comment type="caution">
    <text evidence="4">The sequence shown here is derived from an EMBL/GenBank/DDBJ whole genome shotgun (WGS) entry which is preliminary data.</text>
</comment>
<reference evidence="4 5" key="1">
    <citation type="journal article" date="2017" name="Genome Biol. Evol.">
        <title>Phytophthora megakarya and P. palmivora, closely related causal agents of cacao black pod rot, underwent increases in genome sizes and gene numbers by different mechanisms.</title>
        <authorList>
            <person name="Ali S.S."/>
            <person name="Shao J."/>
            <person name="Lary D.J."/>
            <person name="Kronmiller B."/>
            <person name="Shen D."/>
            <person name="Strem M.D."/>
            <person name="Amoako-Attah I."/>
            <person name="Akrofi A.Y."/>
            <person name="Begoude B.A."/>
            <person name="Ten Hoopen G.M."/>
            <person name="Coulibaly K."/>
            <person name="Kebe B.I."/>
            <person name="Melnick R.L."/>
            <person name="Guiltinan M.J."/>
            <person name="Tyler B.M."/>
            <person name="Meinhardt L.W."/>
            <person name="Bailey B.A."/>
        </authorList>
    </citation>
    <scope>NUCLEOTIDE SEQUENCE [LARGE SCALE GENOMIC DNA]</scope>
    <source>
        <strain evidence="5">sbr112.9</strain>
    </source>
</reference>
<feature type="compositionally biased region" description="Low complexity" evidence="1">
    <location>
        <begin position="327"/>
        <end position="365"/>
    </location>
</feature>
<dbReference type="PRINTS" id="PR00837">
    <property type="entry name" value="V5TPXLIKE"/>
</dbReference>
<dbReference type="InterPro" id="IPR001283">
    <property type="entry name" value="CRISP-related"/>
</dbReference>
<feature type="compositionally biased region" description="Basic and acidic residues" evidence="1">
    <location>
        <begin position="403"/>
        <end position="415"/>
    </location>
</feature>
<sequence length="489" mass="49141">MNWEEDLAKDAAAAAASCAASTTTGLNVYQSESTDPSTVLEEAINAWVVKPSLANIGSVVAPAKEGDAVGAGLYNSYTQVIWASTTGVGCAMASCSGGSMVACEYSPAGNDGKSAWYVHGAQATRCPTGTKAKLGLCIVEGDSKNDLIAPIPEGKWSYQVYPKFIPDIMSTILMAAKARDAPGAEPSSTSSPAGSAMYESLPEESSSDAEQTASSLEMETSSGSTTDSSSETSTSALGGGWDVYSTEGSTTEASGETTSSLETETMSGSNDLYDDTSSGSEILDVASCSGSSATSSSDATTESSGETTSSDLGGGWDVTSTSGSAITDSTAASTESGASTESSSSSETTSSADTSSGSSSETTASSEDEEPGTVKPSSAHGSSFKNQELSPSSGSATPTADSTKQEETKQEESPKQEITSSDAGSTTAVSAKNQSSAAVAAGTVLSPAAIAGIIVLGVVAVAALAVFVSYRKNQQRQQDIMRDGGIQVI</sequence>
<evidence type="ECO:0000256" key="1">
    <source>
        <dbReference type="SAM" id="MobiDB-lite"/>
    </source>
</evidence>
<feature type="compositionally biased region" description="Low complexity" evidence="1">
    <location>
        <begin position="289"/>
        <end position="311"/>
    </location>
</feature>
<evidence type="ECO:0000256" key="2">
    <source>
        <dbReference type="SAM" id="Phobius"/>
    </source>
</evidence>
<name>A0A2P4Y2H4_9STRA</name>
<dbReference type="Pfam" id="PF00188">
    <property type="entry name" value="CAP"/>
    <property type="match status" value="1"/>
</dbReference>
<keyword evidence="2" id="KW-1133">Transmembrane helix</keyword>
<dbReference type="EMBL" id="NCKW01006377">
    <property type="protein sequence ID" value="POM72007.1"/>
    <property type="molecule type" value="Genomic_DNA"/>
</dbReference>
<gene>
    <name evidence="4" type="ORF">PHPALM_11345</name>
</gene>
<feature type="region of interest" description="Disordered" evidence="1">
    <location>
        <begin position="180"/>
        <end position="427"/>
    </location>
</feature>
<dbReference type="OrthoDB" id="337038at2759"/>
<dbReference type="InterPro" id="IPR035940">
    <property type="entry name" value="CAP_sf"/>
</dbReference>
<dbReference type="InterPro" id="IPR014044">
    <property type="entry name" value="CAP_dom"/>
</dbReference>
<feature type="compositionally biased region" description="Polar residues" evidence="1">
    <location>
        <begin position="375"/>
        <end position="402"/>
    </location>
</feature>
<feature type="compositionally biased region" description="Polar residues" evidence="1">
    <location>
        <begin position="416"/>
        <end position="427"/>
    </location>
</feature>
<keyword evidence="2" id="KW-0812">Transmembrane</keyword>
<feature type="compositionally biased region" description="Low complexity" evidence="1">
    <location>
        <begin position="220"/>
        <end position="235"/>
    </location>
</feature>
<dbReference type="SUPFAM" id="SSF55797">
    <property type="entry name" value="PR-1-like"/>
    <property type="match status" value="1"/>
</dbReference>
<dbReference type="Proteomes" id="UP000237271">
    <property type="component" value="Unassembled WGS sequence"/>
</dbReference>
<evidence type="ECO:0000259" key="3">
    <source>
        <dbReference type="SMART" id="SM00198"/>
    </source>
</evidence>
<keyword evidence="5" id="KW-1185">Reference proteome</keyword>
<dbReference type="SMART" id="SM00198">
    <property type="entry name" value="SCP"/>
    <property type="match status" value="1"/>
</dbReference>
<proteinExistence type="predicted"/>
<dbReference type="PANTHER" id="PTHR10334">
    <property type="entry name" value="CYSTEINE-RICH SECRETORY PROTEIN-RELATED"/>
    <property type="match status" value="1"/>
</dbReference>
<dbReference type="AlphaFoldDB" id="A0A2P4Y2H4"/>
<evidence type="ECO:0000313" key="5">
    <source>
        <dbReference type="Proteomes" id="UP000237271"/>
    </source>
</evidence>
<keyword evidence="2" id="KW-0472">Membrane</keyword>
<organism evidence="4 5">
    <name type="scientific">Phytophthora palmivora</name>
    <dbReference type="NCBI Taxonomy" id="4796"/>
    <lineage>
        <taxon>Eukaryota</taxon>
        <taxon>Sar</taxon>
        <taxon>Stramenopiles</taxon>
        <taxon>Oomycota</taxon>
        <taxon>Peronosporomycetes</taxon>
        <taxon>Peronosporales</taxon>
        <taxon>Peronosporaceae</taxon>
        <taxon>Phytophthora</taxon>
    </lineage>
</organism>
<dbReference type="Gene3D" id="3.40.33.10">
    <property type="entry name" value="CAP"/>
    <property type="match status" value="1"/>
</dbReference>
<feature type="transmembrane region" description="Helical" evidence="2">
    <location>
        <begin position="444"/>
        <end position="468"/>
    </location>
</feature>
<evidence type="ECO:0000313" key="4">
    <source>
        <dbReference type="EMBL" id="POM72007.1"/>
    </source>
</evidence>
<feature type="compositionally biased region" description="Polar residues" evidence="1">
    <location>
        <begin position="208"/>
        <end position="219"/>
    </location>
</feature>
<accession>A0A2P4Y2H4</accession>
<feature type="domain" description="SCP" evidence="3">
    <location>
        <begin position="1"/>
        <end position="113"/>
    </location>
</feature>